<proteinExistence type="predicted"/>
<protein>
    <submittedName>
        <fullName evidence="2">Bud site selection protein bud4</fullName>
    </submittedName>
</protein>
<dbReference type="InterPro" id="IPR052007">
    <property type="entry name" value="Bud4"/>
</dbReference>
<dbReference type="PANTHER" id="PTHR36100">
    <property type="entry name" value="BUD SITE SELECTION PROTEIN 4"/>
    <property type="match status" value="1"/>
</dbReference>
<reference evidence="2 3" key="1">
    <citation type="submission" date="2024-01" db="EMBL/GenBank/DDBJ databases">
        <title>A draft genome for the cacao thread blight pathogen Marasmiellus scandens.</title>
        <authorList>
            <person name="Baruah I.K."/>
            <person name="Leung J."/>
            <person name="Bukari Y."/>
            <person name="Amoako-Attah I."/>
            <person name="Meinhardt L.W."/>
            <person name="Bailey B.A."/>
            <person name="Cohen S.P."/>
        </authorList>
    </citation>
    <scope>NUCLEOTIDE SEQUENCE [LARGE SCALE GENOMIC DNA]</scope>
    <source>
        <strain evidence="2 3">GH-19</strain>
    </source>
</reference>
<keyword evidence="3" id="KW-1185">Reference proteome</keyword>
<evidence type="ECO:0000313" key="3">
    <source>
        <dbReference type="Proteomes" id="UP001498398"/>
    </source>
</evidence>
<accession>A0ABR1KBM9</accession>
<feature type="domain" description="PH" evidence="1">
    <location>
        <begin position="1"/>
        <end position="102"/>
    </location>
</feature>
<organism evidence="2 3">
    <name type="scientific">Marasmiellus scandens</name>
    <dbReference type="NCBI Taxonomy" id="2682957"/>
    <lineage>
        <taxon>Eukaryota</taxon>
        <taxon>Fungi</taxon>
        <taxon>Dikarya</taxon>
        <taxon>Basidiomycota</taxon>
        <taxon>Agaricomycotina</taxon>
        <taxon>Agaricomycetes</taxon>
        <taxon>Agaricomycetidae</taxon>
        <taxon>Agaricales</taxon>
        <taxon>Marasmiineae</taxon>
        <taxon>Omphalotaceae</taxon>
        <taxon>Marasmiellus</taxon>
    </lineage>
</organism>
<dbReference type="PANTHER" id="PTHR36100:SF1">
    <property type="entry name" value="BUD SITE SELECTION PROTEIN 4"/>
    <property type="match status" value="1"/>
</dbReference>
<sequence length="131" mass="15167">MSFLTTLFFQVTVWRRKTSSWSQRSATINLKNAIAVEDNQDPNPMSPASGLTSRSRYDEYDGMYGVERSFRLVFPADEEITFFADTDEEKARWLEVLRALVGHIPPHPLWAELLWQRFEDINKARKAGRAA</sequence>
<evidence type="ECO:0000259" key="1">
    <source>
        <dbReference type="PROSITE" id="PS50003"/>
    </source>
</evidence>
<comment type="caution">
    <text evidence="2">The sequence shown here is derived from an EMBL/GenBank/DDBJ whole genome shotgun (WGS) entry which is preliminary data.</text>
</comment>
<evidence type="ECO:0000313" key="2">
    <source>
        <dbReference type="EMBL" id="KAK7473043.1"/>
    </source>
</evidence>
<dbReference type="InterPro" id="IPR001849">
    <property type="entry name" value="PH_domain"/>
</dbReference>
<dbReference type="PROSITE" id="PS50003">
    <property type="entry name" value="PH_DOMAIN"/>
    <property type="match status" value="1"/>
</dbReference>
<dbReference type="Proteomes" id="UP001498398">
    <property type="component" value="Unassembled WGS sequence"/>
</dbReference>
<dbReference type="EMBL" id="JBANRG010000001">
    <property type="protein sequence ID" value="KAK7473043.1"/>
    <property type="molecule type" value="Genomic_DNA"/>
</dbReference>
<dbReference type="SUPFAM" id="SSF50729">
    <property type="entry name" value="PH domain-like"/>
    <property type="match status" value="1"/>
</dbReference>
<gene>
    <name evidence="2" type="primary">BUD4_2</name>
    <name evidence="2" type="ORF">VKT23_001147</name>
</gene>
<name>A0ABR1KBM9_9AGAR</name>